<name>A1ZUL5_MICM2</name>
<sequence length="52" mass="5885">MEQADLPHGAVSLCPGFSYKKRETSFRYFENNLSYPLTPSFVSPQANKKSKS</sequence>
<proteinExistence type="predicted"/>
<accession>A1ZUL5</accession>
<protein>
    <submittedName>
        <fullName evidence="1">Uncharacterized protein</fullName>
    </submittedName>
</protein>
<dbReference type="EMBL" id="AAWS01000041">
    <property type="protein sequence ID" value="EAY25901.1"/>
    <property type="molecule type" value="Genomic_DNA"/>
</dbReference>
<organism evidence="1 2">
    <name type="scientific">Microscilla marina ATCC 23134</name>
    <dbReference type="NCBI Taxonomy" id="313606"/>
    <lineage>
        <taxon>Bacteria</taxon>
        <taxon>Pseudomonadati</taxon>
        <taxon>Bacteroidota</taxon>
        <taxon>Cytophagia</taxon>
        <taxon>Cytophagales</taxon>
        <taxon>Microscillaceae</taxon>
        <taxon>Microscilla</taxon>
    </lineage>
</organism>
<reference evidence="1 2" key="1">
    <citation type="submission" date="2007-01" db="EMBL/GenBank/DDBJ databases">
        <authorList>
            <person name="Haygood M."/>
            <person name="Podell S."/>
            <person name="Anderson C."/>
            <person name="Hopkinson B."/>
            <person name="Roe K."/>
            <person name="Barbeau K."/>
            <person name="Gaasterland T."/>
            <person name="Ferriera S."/>
            <person name="Johnson J."/>
            <person name="Kravitz S."/>
            <person name="Beeson K."/>
            <person name="Sutton G."/>
            <person name="Rogers Y.-H."/>
            <person name="Friedman R."/>
            <person name="Frazier M."/>
            <person name="Venter J.C."/>
        </authorList>
    </citation>
    <scope>NUCLEOTIDE SEQUENCE [LARGE SCALE GENOMIC DNA]</scope>
    <source>
        <strain evidence="1 2">ATCC 23134</strain>
    </source>
</reference>
<evidence type="ECO:0000313" key="2">
    <source>
        <dbReference type="Proteomes" id="UP000004095"/>
    </source>
</evidence>
<comment type="caution">
    <text evidence="1">The sequence shown here is derived from an EMBL/GenBank/DDBJ whole genome shotgun (WGS) entry which is preliminary data.</text>
</comment>
<dbReference type="Proteomes" id="UP000004095">
    <property type="component" value="Unassembled WGS sequence"/>
</dbReference>
<dbReference type="AlphaFoldDB" id="A1ZUL5"/>
<keyword evidence="2" id="KW-1185">Reference proteome</keyword>
<evidence type="ECO:0000313" key="1">
    <source>
        <dbReference type="EMBL" id="EAY25901.1"/>
    </source>
</evidence>
<gene>
    <name evidence="1" type="ORF">M23134_00855</name>
</gene>